<evidence type="ECO:0000313" key="1">
    <source>
        <dbReference type="EMBL" id="CAA6824955.1"/>
    </source>
</evidence>
<gene>
    <name evidence="1" type="ORF">HELGO_WM20087</name>
</gene>
<sequence length="275" mass="32968">MKHYLKSFYRYYIRGQWQYQKDKKALKSKQKSVLIYSMGKVGSLSLYHSIQAQTDLPVFHLHSLKQERINWEYQACRAKGWWPDSRNPGALIYEKKIRSNQPVSLITTIREPIERNVSAFFEVFRYYNKVDACDYQGDTSFLQAQFLKLVPQEYPLTWLDEELKMMLGIDVYQTAFDWQKKYQNYQHKNLDLLLLRVDLSDAEKEKQVHDFLGLSNLKLVRHNVGAEKDYADLYQQFKTNLELPQSYVEQMLASKYCSHFYSLEERQRLFEKWTS</sequence>
<dbReference type="Pfam" id="PF10364">
    <property type="entry name" value="NKWYS"/>
    <property type="match status" value="1"/>
</dbReference>
<reference evidence="1" key="1">
    <citation type="submission" date="2020-01" db="EMBL/GenBank/DDBJ databases">
        <authorList>
            <person name="Meier V. D."/>
            <person name="Meier V D."/>
        </authorList>
    </citation>
    <scope>NUCLEOTIDE SEQUENCE</scope>
    <source>
        <strain evidence="1">HLG_WM_MAG_10</strain>
    </source>
</reference>
<dbReference type="InterPro" id="IPR018831">
    <property type="entry name" value="Uncharacterised_NKWYS"/>
</dbReference>
<accession>A0A6S6TZV7</accession>
<protein>
    <submittedName>
        <fullName evidence="1">Capsular polysaccharide synthesis protein</fullName>
    </submittedName>
</protein>
<organism evidence="1">
    <name type="scientific">uncultured Aureispira sp</name>
    <dbReference type="NCBI Taxonomy" id="1331704"/>
    <lineage>
        <taxon>Bacteria</taxon>
        <taxon>Pseudomonadati</taxon>
        <taxon>Bacteroidota</taxon>
        <taxon>Saprospiria</taxon>
        <taxon>Saprospirales</taxon>
        <taxon>Saprospiraceae</taxon>
        <taxon>Aureispira</taxon>
        <taxon>environmental samples</taxon>
    </lineage>
</organism>
<dbReference type="EMBL" id="CACVAQ010000356">
    <property type="protein sequence ID" value="CAA6824955.1"/>
    <property type="molecule type" value="Genomic_DNA"/>
</dbReference>
<proteinExistence type="predicted"/>
<name>A0A6S6TZV7_9BACT</name>
<dbReference type="AlphaFoldDB" id="A0A6S6TZV7"/>